<feature type="region of interest" description="Disordered" evidence="2">
    <location>
        <begin position="939"/>
        <end position="966"/>
    </location>
</feature>
<dbReference type="GO" id="GO:0051056">
    <property type="term" value="P:regulation of small GTPase mediated signal transduction"/>
    <property type="evidence" value="ECO:0007669"/>
    <property type="project" value="InterPro"/>
</dbReference>
<dbReference type="InterPro" id="IPR046859">
    <property type="entry name" value="RGPA/RALGAPB_N"/>
</dbReference>
<feature type="region of interest" description="Disordered" evidence="2">
    <location>
        <begin position="1000"/>
        <end position="1027"/>
    </location>
</feature>
<feature type="compositionally biased region" description="Low complexity" evidence="2">
    <location>
        <begin position="138"/>
        <end position="149"/>
    </location>
</feature>
<feature type="compositionally biased region" description="Basic and acidic residues" evidence="2">
    <location>
        <begin position="1079"/>
        <end position="1095"/>
    </location>
</feature>
<reference evidence="4 5" key="1">
    <citation type="submission" date="2016-07" db="EMBL/GenBank/DDBJ databases">
        <title>Pervasive Adenine N6-methylation of Active Genes in Fungi.</title>
        <authorList>
            <consortium name="DOE Joint Genome Institute"/>
            <person name="Mondo S.J."/>
            <person name="Dannebaum R.O."/>
            <person name="Kuo R.C."/>
            <person name="Labutti K."/>
            <person name="Haridas S."/>
            <person name="Kuo A."/>
            <person name="Salamov A."/>
            <person name="Ahrendt S.R."/>
            <person name="Lipzen A."/>
            <person name="Sullivan W."/>
            <person name="Andreopoulos W.B."/>
            <person name="Clum A."/>
            <person name="Lindquist E."/>
            <person name="Daum C."/>
            <person name="Ramamoorthy G.K."/>
            <person name="Gryganskyi A."/>
            <person name="Culley D."/>
            <person name="Magnuson J.K."/>
            <person name="James T.Y."/>
            <person name="O'Malley M.A."/>
            <person name="Stajich J.E."/>
            <person name="Spatafora J.W."/>
            <person name="Visel A."/>
            <person name="Grigoriev I.V."/>
        </authorList>
    </citation>
    <scope>NUCLEOTIDE SEQUENCE [LARGE SCALE GENOMIC DNA]</scope>
    <source>
        <strain evidence="4 5">NRRL 1336</strain>
    </source>
</reference>
<feature type="region of interest" description="Disordered" evidence="2">
    <location>
        <begin position="831"/>
        <end position="891"/>
    </location>
</feature>
<feature type="domain" description="Rap-GAP" evidence="3">
    <location>
        <begin position="1256"/>
        <end position="1505"/>
    </location>
</feature>
<gene>
    <name evidence="4" type="ORF">BCR42DRAFT_451902</name>
</gene>
<dbReference type="InterPro" id="IPR000331">
    <property type="entry name" value="Rap/Ran_GAP_dom"/>
</dbReference>
<feature type="compositionally biased region" description="Polar residues" evidence="2">
    <location>
        <begin position="847"/>
        <end position="860"/>
    </location>
</feature>
<evidence type="ECO:0000256" key="2">
    <source>
        <dbReference type="SAM" id="MobiDB-lite"/>
    </source>
</evidence>
<dbReference type="Pfam" id="PF02145">
    <property type="entry name" value="Rap_GAP"/>
    <property type="match status" value="1"/>
</dbReference>
<organism evidence="4 5">
    <name type="scientific">Absidia repens</name>
    <dbReference type="NCBI Taxonomy" id="90262"/>
    <lineage>
        <taxon>Eukaryota</taxon>
        <taxon>Fungi</taxon>
        <taxon>Fungi incertae sedis</taxon>
        <taxon>Mucoromycota</taxon>
        <taxon>Mucoromycotina</taxon>
        <taxon>Mucoromycetes</taxon>
        <taxon>Mucorales</taxon>
        <taxon>Cunninghamellaceae</taxon>
        <taxon>Absidia</taxon>
    </lineage>
</organism>
<protein>
    <recommendedName>
        <fullName evidence="3">Rap-GAP domain-containing protein</fullName>
    </recommendedName>
</protein>
<dbReference type="GO" id="GO:0005096">
    <property type="term" value="F:GTPase activator activity"/>
    <property type="evidence" value="ECO:0007669"/>
    <property type="project" value="UniProtKB-KW"/>
</dbReference>
<dbReference type="OrthoDB" id="1749473at2759"/>
<dbReference type="EMBL" id="MCGE01000013">
    <property type="protein sequence ID" value="ORZ15029.1"/>
    <property type="molecule type" value="Genomic_DNA"/>
</dbReference>
<feature type="compositionally biased region" description="Low complexity" evidence="2">
    <location>
        <begin position="231"/>
        <end position="243"/>
    </location>
</feature>
<dbReference type="InterPro" id="IPR039930">
    <property type="entry name" value="RALGAPB"/>
</dbReference>
<feature type="compositionally biased region" description="Low complexity" evidence="2">
    <location>
        <begin position="1000"/>
        <end position="1015"/>
    </location>
</feature>
<feature type="compositionally biased region" description="Polar residues" evidence="2">
    <location>
        <begin position="1059"/>
        <end position="1069"/>
    </location>
</feature>
<keyword evidence="5" id="KW-1185">Reference proteome</keyword>
<keyword evidence="1" id="KW-0343">GTPase activation</keyword>
<evidence type="ECO:0000256" key="1">
    <source>
        <dbReference type="ARBA" id="ARBA00022468"/>
    </source>
</evidence>
<feature type="compositionally biased region" description="Low complexity" evidence="2">
    <location>
        <begin position="165"/>
        <end position="177"/>
    </location>
</feature>
<dbReference type="PANTHER" id="PTHR21344:SF1">
    <property type="entry name" value="RAL GTPASE-ACTIVATING PROTEIN SUBUNIT BETA"/>
    <property type="match status" value="1"/>
</dbReference>
<feature type="region of interest" description="Disordered" evidence="2">
    <location>
        <begin position="1051"/>
        <end position="1104"/>
    </location>
</feature>
<proteinExistence type="predicted"/>
<dbReference type="STRING" id="90262.A0A1X2IEA2"/>
<dbReference type="PROSITE" id="PS50085">
    <property type="entry name" value="RAPGAP"/>
    <property type="match status" value="1"/>
</dbReference>
<dbReference type="Gene3D" id="3.40.50.11210">
    <property type="entry name" value="Rap/Ran-GAP"/>
    <property type="match status" value="1"/>
</dbReference>
<feature type="compositionally biased region" description="Low complexity" evidence="2">
    <location>
        <begin position="945"/>
        <end position="966"/>
    </location>
</feature>
<sequence length="1528" mass="172722">MFLDWIAQLRLEQHDQQSNILDSLPLPIRRTIVSEITTFLHPLNGKHLVDPAIFSSPAHVKWYMEVIGQGFALPLEDMAITNDDITIYSQWLLDVNTRPATVINQDLEQEFYQIIFHHYSLLFQPRIFRSSNVQNIPQYQQQQQRTSDQTTSDGDFENASTSLNQQDQSHSQPVQQQNGSSSAHQHISEDVSAPNKMSSTTSEFHLTMPVHAHYNMVPFTLPSPQQRSLQPTTASTSNNSNSSTPPPPPHHYHHHNTVQQQILAGRKLELSSETWTVLLKVILGISDSLLKEPSGETPIPGVKNISDELCEPLLRVLFELWLRSGTKEIEMWNILKHCFTRWSHRPQVIHYWTLTSLSLTNRMIHILYGQNEGTDSVHLFATNNGIKLNIPHDNVKYSWHRILYLLPEPVQLSPPNFVMAMIGIGHIVDALNSVGLRPSPASTSTTMTINAIHNKTNTSSNDISPPSAVDATWTSTEPPDGNTILNMFGSMLFDACALATDIEDAERQSGCAEAIGTLCKVFCRPQRRNGFLRTYLERFYAALSLCIKSDACLPTVLLYGTELFATDLQGVRMLVPDFIAAAKMVVPKLKIDVKPHVPVDTLRLAALKIVGAVMCLPNHYENVTLKAGWEWDMQCSTDSTSNMPDQDQMLSKLIRVLYEEKSDSEVERPYTNLKFYILELLLMAFRTETSSYNLRYVLHLVNVYVVEDVPFCPGLVGTVVKLIQDKILTMQLPSDVTLVAFDVLMDFVELYDYVKRDSKNIARELVLALSRYVDTLISARKLAHSYPLIVQAYNCMIKWILASQWIMDDRDCYQAVIATLSKGITIFERTADTAPPSTEKKKRRDTTFTPTKQLFQLQPRSNRTPVSSTPNTNTNNEVRSNSTSRQGHRKEEMAVRMAAEYCMSQFVNQLGRSPFRDNSVLPQSNHWLSTMDDLGHLQQRQLHKSSAVSTPTSETSESGGISSASSSPDNIRYFLLENKMILAIVDVTNYLDDQQLVNATQTSSSASASSTDIATGPNSTERPRNIPSLVAIIRDTAGKYIWTLETRYQDSRQQKHNIADSQSQIGKQASTSSSISTLESHHQQHDYLQRTESEQRLTTLTTPTNLTTSPSVIVTADHRIDYFHHGNHAGENEDINNTSNVSQHTPPINITPTAVAVNNDDIPHLDSIFEKNTDNWKQWRSVKKLAEHQQEAELLSLRNNPDKPLQYYKCLPTASNIDLEYSKSFRLILSQLGYLLPQNRYRITPLRISESLLSEMESLDALNARECISISVCYARSGDSTWLDMTTNSSKLDEPFLQFLNCIGWPVELKQHTGFKGKLTSSICETMPYYADRTVEFIANVPYLINLPSTTESQNDDVPEWMSEENTTIDDVFQHITSDDRVCVIWVKNLVNYTTLAQRIKSATSSSKFMVYLFIHPLPNTANGLYWIRILVPPFGNTPAAIVASQRLNENALIFGPLVDKMVVSRHALGAMVRNTAISAHQACRVVTDTYTRPYVVRKQFIEELSIRHRTKLSLSEFYTEIFSGKYD</sequence>
<feature type="region of interest" description="Disordered" evidence="2">
    <location>
        <begin position="138"/>
        <end position="200"/>
    </location>
</feature>
<feature type="compositionally biased region" description="Low complexity" evidence="2">
    <location>
        <begin position="861"/>
        <end position="876"/>
    </location>
</feature>
<feature type="region of interest" description="Disordered" evidence="2">
    <location>
        <begin position="218"/>
        <end position="257"/>
    </location>
</feature>
<evidence type="ECO:0000259" key="3">
    <source>
        <dbReference type="PROSITE" id="PS50085"/>
    </source>
</evidence>
<evidence type="ECO:0000313" key="5">
    <source>
        <dbReference type="Proteomes" id="UP000193560"/>
    </source>
</evidence>
<dbReference type="Proteomes" id="UP000193560">
    <property type="component" value="Unassembled WGS sequence"/>
</dbReference>
<feature type="compositionally biased region" description="Polar residues" evidence="2">
    <location>
        <begin position="150"/>
        <end position="164"/>
    </location>
</feature>
<dbReference type="InterPro" id="IPR035974">
    <property type="entry name" value="Rap/Ran-GAP_sf"/>
</dbReference>
<dbReference type="SUPFAM" id="SSF111347">
    <property type="entry name" value="Rap/Ran-GAP"/>
    <property type="match status" value="1"/>
</dbReference>
<dbReference type="Pfam" id="PF20412">
    <property type="entry name" value="RALGAPB_N"/>
    <property type="match status" value="1"/>
</dbReference>
<dbReference type="PANTHER" id="PTHR21344">
    <property type="entry name" value="RAL GTPASE-ACTIVATING PROTEIN SUBUNIT BETA"/>
    <property type="match status" value="1"/>
</dbReference>
<name>A0A1X2IEA2_9FUNG</name>
<accession>A0A1X2IEA2</accession>
<comment type="caution">
    <text evidence="4">The sequence shown here is derived from an EMBL/GenBank/DDBJ whole genome shotgun (WGS) entry which is preliminary data.</text>
</comment>
<evidence type="ECO:0000313" key="4">
    <source>
        <dbReference type="EMBL" id="ORZ15029.1"/>
    </source>
</evidence>